<name>A0A2Z6I826_9BURK</name>
<evidence type="ECO:0000256" key="4">
    <source>
        <dbReference type="ARBA" id="ARBA00022741"/>
    </source>
</evidence>
<dbReference type="GO" id="GO:0009432">
    <property type="term" value="P:SOS response"/>
    <property type="evidence" value="ECO:0007669"/>
    <property type="project" value="TreeGrafter"/>
</dbReference>
<dbReference type="PANTHER" id="PTHR11059">
    <property type="entry name" value="DNA REPAIR PROTEIN RECN"/>
    <property type="match status" value="1"/>
</dbReference>
<dbReference type="NCBIfam" id="TIGR00634">
    <property type="entry name" value="recN"/>
    <property type="match status" value="1"/>
</dbReference>
<accession>A0A2Z6I826</accession>
<keyword evidence="5 9" id="KW-0227">DNA damage</keyword>
<keyword evidence="12" id="KW-1185">Reference proteome</keyword>
<comment type="function">
    <text evidence="1 9">May be involved in recombinational repair of damaged DNA.</text>
</comment>
<evidence type="ECO:0000256" key="8">
    <source>
        <dbReference type="ARBA" id="ARBA00033408"/>
    </source>
</evidence>
<dbReference type="InterPro" id="IPR004604">
    <property type="entry name" value="DNA_recomb/repair_RecN"/>
</dbReference>
<dbReference type="EMBL" id="AP018786">
    <property type="protein sequence ID" value="BBF22611.1"/>
    <property type="molecule type" value="Genomic_DNA"/>
</dbReference>
<evidence type="ECO:0000256" key="9">
    <source>
        <dbReference type="PIRNR" id="PIRNR003128"/>
    </source>
</evidence>
<evidence type="ECO:0000313" key="11">
    <source>
        <dbReference type="EMBL" id="BBF22611.1"/>
    </source>
</evidence>
<dbReference type="AlphaFoldDB" id="A0A2Z6I826"/>
<dbReference type="GO" id="GO:0043590">
    <property type="term" value="C:bacterial nucleoid"/>
    <property type="evidence" value="ECO:0007669"/>
    <property type="project" value="TreeGrafter"/>
</dbReference>
<dbReference type="KEGG" id="sutt:SUTMEG_05020"/>
<dbReference type="Pfam" id="PF02463">
    <property type="entry name" value="SMC_N"/>
    <property type="match status" value="1"/>
</dbReference>
<evidence type="ECO:0000256" key="6">
    <source>
        <dbReference type="ARBA" id="ARBA00022840"/>
    </source>
</evidence>
<dbReference type="Gene3D" id="3.40.50.300">
    <property type="entry name" value="P-loop containing nucleotide triphosphate hydrolases"/>
    <property type="match status" value="2"/>
</dbReference>
<dbReference type="FunFam" id="3.40.50.300:FF:000356">
    <property type="entry name" value="DNA repair protein RecN"/>
    <property type="match status" value="1"/>
</dbReference>
<reference evidence="11 12" key="1">
    <citation type="journal article" date="2018" name="Int. J. Syst. Evol. Microbiol.">
        <title>Mesosutterella multiformis gen. nov., sp. nov., a member of the family Sutterellaceae and Sutterella megalosphaeroides sp. nov., isolated from human faeces.</title>
        <authorList>
            <person name="Sakamoto M."/>
            <person name="Ikeyama N."/>
            <person name="Kunihiro T."/>
            <person name="Iino T."/>
            <person name="Yuki M."/>
            <person name="Ohkuma M."/>
        </authorList>
    </citation>
    <scope>NUCLEOTIDE SEQUENCE [LARGE SCALE GENOMIC DNA]</scope>
    <source>
        <strain evidence="11 12">6FBBBH3</strain>
    </source>
</reference>
<evidence type="ECO:0000256" key="3">
    <source>
        <dbReference type="ARBA" id="ARBA00021315"/>
    </source>
</evidence>
<dbReference type="RefSeq" id="WP_120176300.1">
    <property type="nucleotide sequence ID" value="NZ_AP018786.1"/>
</dbReference>
<evidence type="ECO:0000256" key="5">
    <source>
        <dbReference type="ARBA" id="ARBA00022763"/>
    </source>
</evidence>
<evidence type="ECO:0000256" key="2">
    <source>
        <dbReference type="ARBA" id="ARBA00009441"/>
    </source>
</evidence>
<keyword evidence="7 9" id="KW-0234">DNA repair</keyword>
<evidence type="ECO:0000256" key="1">
    <source>
        <dbReference type="ARBA" id="ARBA00003618"/>
    </source>
</evidence>
<dbReference type="NCBIfam" id="NF008121">
    <property type="entry name" value="PRK10869.1"/>
    <property type="match status" value="1"/>
</dbReference>
<gene>
    <name evidence="11" type="primary">recN</name>
    <name evidence="11" type="ORF">SUTMEG_05020</name>
</gene>
<feature type="domain" description="RecF/RecN/SMC N-terminal" evidence="10">
    <location>
        <begin position="2"/>
        <end position="502"/>
    </location>
</feature>
<dbReference type="Proteomes" id="UP000271003">
    <property type="component" value="Chromosome"/>
</dbReference>
<evidence type="ECO:0000259" key="10">
    <source>
        <dbReference type="Pfam" id="PF02463"/>
    </source>
</evidence>
<dbReference type="PANTHER" id="PTHR11059:SF0">
    <property type="entry name" value="DNA REPAIR PROTEIN RECN"/>
    <property type="match status" value="1"/>
</dbReference>
<evidence type="ECO:0000256" key="7">
    <source>
        <dbReference type="ARBA" id="ARBA00023204"/>
    </source>
</evidence>
<dbReference type="CDD" id="cd03241">
    <property type="entry name" value="ABC_RecN"/>
    <property type="match status" value="2"/>
</dbReference>
<dbReference type="GO" id="GO:0006281">
    <property type="term" value="P:DNA repair"/>
    <property type="evidence" value="ECO:0007669"/>
    <property type="project" value="UniProtKB-KW"/>
</dbReference>
<proteinExistence type="inferred from homology"/>
<dbReference type="PIRSF" id="PIRSF003128">
    <property type="entry name" value="RecN"/>
    <property type="match status" value="1"/>
</dbReference>
<organism evidence="11 12">
    <name type="scientific">Sutterella megalosphaeroides</name>
    <dbReference type="NCBI Taxonomy" id="2494234"/>
    <lineage>
        <taxon>Bacteria</taxon>
        <taxon>Pseudomonadati</taxon>
        <taxon>Pseudomonadota</taxon>
        <taxon>Betaproteobacteria</taxon>
        <taxon>Burkholderiales</taxon>
        <taxon>Sutterellaceae</taxon>
        <taxon>Sutterella</taxon>
    </lineage>
</organism>
<evidence type="ECO:0000313" key="12">
    <source>
        <dbReference type="Proteomes" id="UP000271003"/>
    </source>
</evidence>
<dbReference type="OrthoDB" id="9806954at2"/>
<keyword evidence="6" id="KW-0067">ATP-binding</keyword>
<dbReference type="FunFam" id="3.40.50.300:FF:000319">
    <property type="entry name" value="DNA repair protein RecN"/>
    <property type="match status" value="1"/>
</dbReference>
<dbReference type="InterPro" id="IPR003395">
    <property type="entry name" value="RecF/RecN/SMC_N"/>
</dbReference>
<comment type="similarity">
    <text evidence="2 9">Belongs to the RecN family.</text>
</comment>
<dbReference type="GO" id="GO:0005524">
    <property type="term" value="F:ATP binding"/>
    <property type="evidence" value="ECO:0007669"/>
    <property type="project" value="UniProtKB-KW"/>
</dbReference>
<dbReference type="GO" id="GO:0006310">
    <property type="term" value="P:DNA recombination"/>
    <property type="evidence" value="ECO:0007669"/>
    <property type="project" value="InterPro"/>
</dbReference>
<dbReference type="SUPFAM" id="SSF52540">
    <property type="entry name" value="P-loop containing nucleoside triphosphate hydrolases"/>
    <property type="match status" value="1"/>
</dbReference>
<dbReference type="InterPro" id="IPR027417">
    <property type="entry name" value="P-loop_NTPase"/>
</dbReference>
<keyword evidence="4" id="KW-0547">Nucleotide-binding</keyword>
<protein>
    <recommendedName>
        <fullName evidence="3 9">DNA repair protein RecN</fullName>
    </recommendedName>
    <alternativeName>
        <fullName evidence="8 9">Recombination protein N</fullName>
    </alternativeName>
</protein>
<sequence length="553" mass="60571">MLTSLSLRDFVIVESLSLDVRRGFTVLTGETGAGKSILIDALELILGGRGDAGVVREGAERADIVAEFSASERADRWLKENELQSADETLLIRRTIDDKGRSRAWINGIAVTTTQLRDLGERLVDVHGQHAHQSLLKPAHQLKLLDGHAGTSELVRAVEKAYHAWQDARRALEDATANARSVEEKTERLTWIIEDLETLSPKPGEWEMLTAEHTRLAHGVAISEGLAEILNRLTEGDDSASSALSSAHAKLSSLARYDEKLAALGETLASAIDLVEEAGRDVSKYLDRTDLDADRFQKIDRRVGRYFNLARKFHTEPEHLGELLESYREELRSLTGSKDVDALARAEQQTRADYDEVARLLSEARSAGARELSATVTAEMQHLAMKGARLEIALTPSEPSPAGSEKCEFLIAGHAGVQTRPLIKVASGGELARISLAIAVITAKATPVPTLIFDEVDSGIGGAVAEVVGKLLRQLGRDRQVLCITHLPQVASCGDNHWRVEKRLRNERTVSTLTVLDRDARVDEVARMLAGVSITQNTLALAREMIRSPKENE</sequence>